<comment type="caution">
    <text evidence="7">The sequence shown here is derived from an EMBL/GenBank/DDBJ whole genome shotgun (WGS) entry which is preliminary data.</text>
</comment>
<keyword evidence="4 6" id="KW-0134">Cell wall</keyword>
<dbReference type="Pfam" id="PF03283">
    <property type="entry name" value="PAE"/>
    <property type="match status" value="2"/>
</dbReference>
<dbReference type="Proteomes" id="UP000290289">
    <property type="component" value="Chromosome 9"/>
</dbReference>
<sequence length="339" mass="37379">MCRMARKRLGQWLTLLVCLLILLKAESHPVGITLVENAVAKGAVCLDGSAPAYHFDKGFGAGINNWLVHVEGGGWCNSVATCLDRKNNYRGSSTKMEKTMSFSGVLGNKQQTNPDFYNWNRIKVRYCDGSSFTGDVEAVDPATNLHFRGARVFRAIIDDLLAKGMKNAQTGSAKNLPASCTSRMSPGLCFFPQNVVPQTRTPIFFVNAAYDSWQIKNILAPGVADPKGAWKNCKLSIKNCSPSQLQTMQEYRLQFLNAVAGASSSSSNGLFIDSCYAHCQIGTQETWLATDSPMLSKTTIAKAVGDWYYDRTPFKNIDCPYPCNPTCKNREFDSNDQQD</sequence>
<dbReference type="GO" id="GO:0071555">
    <property type="term" value="P:cell wall organization"/>
    <property type="evidence" value="ECO:0007669"/>
    <property type="project" value="UniProtKB-KW"/>
</dbReference>
<accession>A0A498IYP7</accession>
<evidence type="ECO:0000256" key="3">
    <source>
        <dbReference type="ARBA" id="ARBA00005784"/>
    </source>
</evidence>
<dbReference type="EC" id="3.1.1.-" evidence="6"/>
<organism evidence="7 8">
    <name type="scientific">Malus domestica</name>
    <name type="common">Apple</name>
    <name type="synonym">Pyrus malus</name>
    <dbReference type="NCBI Taxonomy" id="3750"/>
    <lineage>
        <taxon>Eukaryota</taxon>
        <taxon>Viridiplantae</taxon>
        <taxon>Streptophyta</taxon>
        <taxon>Embryophyta</taxon>
        <taxon>Tracheophyta</taxon>
        <taxon>Spermatophyta</taxon>
        <taxon>Magnoliopsida</taxon>
        <taxon>eudicotyledons</taxon>
        <taxon>Gunneridae</taxon>
        <taxon>Pentapetalae</taxon>
        <taxon>rosids</taxon>
        <taxon>fabids</taxon>
        <taxon>Rosales</taxon>
        <taxon>Rosaceae</taxon>
        <taxon>Amygdaloideae</taxon>
        <taxon>Maleae</taxon>
        <taxon>Malus</taxon>
    </lineage>
</organism>
<feature type="signal peptide" evidence="6">
    <location>
        <begin position="1"/>
        <end position="27"/>
    </location>
</feature>
<dbReference type="EMBL" id="RDQH01000335">
    <property type="protein sequence ID" value="RXH88448.1"/>
    <property type="molecule type" value="Genomic_DNA"/>
</dbReference>
<keyword evidence="6" id="KW-0964">Secreted</keyword>
<comment type="subcellular location">
    <subcellularLocation>
        <location evidence="2 6">Secreted</location>
        <location evidence="2 6">Cell wall</location>
    </subcellularLocation>
</comment>
<feature type="chain" id="PRO_5019620711" description="Pectin acetylesterase" evidence="6">
    <location>
        <begin position="28"/>
        <end position="339"/>
    </location>
</feature>
<keyword evidence="6" id="KW-0732">Signal</keyword>
<dbReference type="AlphaFoldDB" id="A0A498IYP7"/>
<dbReference type="GO" id="GO:0052793">
    <property type="term" value="F:pectin acetylesterase activity"/>
    <property type="evidence" value="ECO:0007669"/>
    <property type="project" value="TreeGrafter"/>
</dbReference>
<evidence type="ECO:0000313" key="7">
    <source>
        <dbReference type="EMBL" id="RXH88448.1"/>
    </source>
</evidence>
<evidence type="ECO:0000256" key="4">
    <source>
        <dbReference type="ARBA" id="ARBA00022512"/>
    </source>
</evidence>
<evidence type="ECO:0000256" key="2">
    <source>
        <dbReference type="ARBA" id="ARBA00004191"/>
    </source>
</evidence>
<keyword evidence="5 6" id="KW-0961">Cell wall biogenesis/degradation</keyword>
<proteinExistence type="inferred from homology"/>
<gene>
    <name evidence="7" type="ORF">DVH24_000047</name>
</gene>
<dbReference type="InterPro" id="IPR004963">
    <property type="entry name" value="PAE/NOTUM"/>
</dbReference>
<comment type="similarity">
    <text evidence="3 6">Belongs to the pectinacetylesterase family.</text>
</comment>
<dbReference type="PANTHER" id="PTHR21562:SF93">
    <property type="entry name" value="PECTIN ACETYLESTERASE 8"/>
    <property type="match status" value="1"/>
</dbReference>
<evidence type="ECO:0000256" key="6">
    <source>
        <dbReference type="RuleBase" id="RU363114"/>
    </source>
</evidence>
<keyword evidence="8" id="KW-1185">Reference proteome</keyword>
<reference evidence="7 8" key="1">
    <citation type="submission" date="2018-10" db="EMBL/GenBank/DDBJ databases">
        <title>A high-quality apple genome assembly.</title>
        <authorList>
            <person name="Hu J."/>
        </authorList>
    </citation>
    <scope>NUCLEOTIDE SEQUENCE [LARGE SCALE GENOMIC DNA]</scope>
    <source>
        <strain evidence="8">cv. HFTH1</strain>
        <tissue evidence="7">Young leaf</tissue>
    </source>
</reference>
<dbReference type="GO" id="GO:0009505">
    <property type="term" value="C:plant-type cell wall"/>
    <property type="evidence" value="ECO:0007669"/>
    <property type="project" value="TreeGrafter"/>
</dbReference>
<keyword evidence="6" id="KW-0378">Hydrolase</keyword>
<comment type="function">
    <text evidence="1 6">Hydrolyzes acetyl esters in homogalacturonan regions of pectin. In type I primary cell wall, galacturonic acid residues of pectin can be acetylated at the O-2 and O-3 positions. Decreasing the degree of acetylation of pectin gels in vitro alters their physical properties.</text>
</comment>
<protein>
    <recommendedName>
        <fullName evidence="6">Pectin acetylesterase</fullName>
        <ecNumber evidence="6">3.1.1.-</ecNumber>
    </recommendedName>
</protein>
<name>A0A498IYP7_MALDO</name>
<dbReference type="PANTHER" id="PTHR21562">
    <property type="entry name" value="NOTUM-RELATED"/>
    <property type="match status" value="1"/>
</dbReference>
<evidence type="ECO:0000256" key="5">
    <source>
        <dbReference type="ARBA" id="ARBA00023316"/>
    </source>
</evidence>
<dbReference type="STRING" id="3750.A0A498IYP7"/>
<evidence type="ECO:0000256" key="1">
    <source>
        <dbReference type="ARBA" id="ARBA00003534"/>
    </source>
</evidence>
<evidence type="ECO:0000313" key="8">
    <source>
        <dbReference type="Proteomes" id="UP000290289"/>
    </source>
</evidence>